<feature type="chain" id="PRO_5046115379" description="Conjugal transfer protein TraF" evidence="1">
    <location>
        <begin position="28"/>
        <end position="398"/>
    </location>
</feature>
<name>A0ABT6DI36_9BACT</name>
<protein>
    <recommendedName>
        <fullName evidence="4">Conjugal transfer protein TraF</fullName>
    </recommendedName>
</protein>
<organism evidence="2 3">
    <name type="scientific">Bdellovibrio svalbardensis</name>
    <dbReference type="NCBI Taxonomy" id="2972972"/>
    <lineage>
        <taxon>Bacteria</taxon>
        <taxon>Pseudomonadati</taxon>
        <taxon>Bdellovibrionota</taxon>
        <taxon>Bdellovibrionia</taxon>
        <taxon>Bdellovibrionales</taxon>
        <taxon>Pseudobdellovibrionaceae</taxon>
        <taxon>Bdellovibrio</taxon>
    </lineage>
</organism>
<proteinExistence type="predicted"/>
<evidence type="ECO:0008006" key="4">
    <source>
        <dbReference type="Google" id="ProtNLM"/>
    </source>
</evidence>
<comment type="caution">
    <text evidence="2">The sequence shown here is derived from an EMBL/GenBank/DDBJ whole genome shotgun (WGS) entry which is preliminary data.</text>
</comment>
<dbReference type="RefSeq" id="WP_277577059.1">
    <property type="nucleotide sequence ID" value="NZ_JANRMI010000001.1"/>
</dbReference>
<feature type="signal peptide" evidence="1">
    <location>
        <begin position="1"/>
        <end position="27"/>
    </location>
</feature>
<dbReference type="Proteomes" id="UP001152321">
    <property type="component" value="Unassembled WGS sequence"/>
</dbReference>
<sequence>MVNRGNSLLTGLAVGLLSVSLSQNAMATDSVSTTIHHQYQAPRALGMGDAFVAVANDYSAIFYNPAGLARLEQGQVNLSLGVGATPGAKDFYDEYKAIEGSGKTETDKQTDYLNLIQKHYGDVYSLRLSPVDAVWVRPKWGVALIPMDLSVEMAMHQQVGPTMNTTVYADTTLALSYADDLHWFDYGRFSMGITGKFVNRGFFSKAISAVDLAASSQIVRKEDLIEGYTVDADIGLLWTPEIPDEGFWSVLRLARPTFGAVVRNVAETGFGHSLKLVNKEAQEGTPEKLYRVVDVGTRWEYPAAWIFGGRGVLDVRDMGHPDFSWRKSLHAGLEFDWTVSSWWKGHYRGGFSEGYWTAGLSAELGIFNLDVVSYANDVGSKSTPVESRVYATKLSLDF</sequence>
<evidence type="ECO:0000313" key="2">
    <source>
        <dbReference type="EMBL" id="MDG0815584.1"/>
    </source>
</evidence>
<evidence type="ECO:0000256" key="1">
    <source>
        <dbReference type="SAM" id="SignalP"/>
    </source>
</evidence>
<dbReference type="EMBL" id="JANRMI010000001">
    <property type="protein sequence ID" value="MDG0815584.1"/>
    <property type="molecule type" value="Genomic_DNA"/>
</dbReference>
<evidence type="ECO:0000313" key="3">
    <source>
        <dbReference type="Proteomes" id="UP001152321"/>
    </source>
</evidence>
<gene>
    <name evidence="2" type="ORF">NWE73_04355</name>
</gene>
<reference evidence="2" key="1">
    <citation type="submission" date="2022-08" db="EMBL/GenBank/DDBJ databases">
        <title>Novel Bdellovibrio Species Isolated from Svalbard: Designation Bdellovibrio svalbardensis.</title>
        <authorList>
            <person name="Mitchell R.J."/>
            <person name="Choi S.Y."/>
        </authorList>
    </citation>
    <scope>NUCLEOTIDE SEQUENCE</scope>
    <source>
        <strain evidence="2">PAP01</strain>
    </source>
</reference>
<keyword evidence="3" id="KW-1185">Reference proteome</keyword>
<accession>A0ABT6DI36</accession>
<keyword evidence="1" id="KW-0732">Signal</keyword>
<dbReference type="Gene3D" id="2.40.160.60">
    <property type="entry name" value="Outer membrane protein transport protein (OMPP1/FadL/TodX)"/>
    <property type="match status" value="1"/>
</dbReference>